<feature type="compositionally biased region" description="Gly residues" evidence="1">
    <location>
        <begin position="537"/>
        <end position="549"/>
    </location>
</feature>
<organism evidence="2 3">
    <name type="scientific">Halosimplex litoreum</name>
    <dbReference type="NCBI Taxonomy" id="1198301"/>
    <lineage>
        <taxon>Archaea</taxon>
        <taxon>Methanobacteriati</taxon>
        <taxon>Methanobacteriota</taxon>
        <taxon>Stenosarchaea group</taxon>
        <taxon>Halobacteria</taxon>
        <taxon>Halobacteriales</taxon>
        <taxon>Haloarculaceae</taxon>
        <taxon>Halosimplex</taxon>
    </lineage>
</organism>
<accession>A0A7U3WB35</accession>
<feature type="region of interest" description="Disordered" evidence="1">
    <location>
        <begin position="534"/>
        <end position="556"/>
    </location>
</feature>
<protein>
    <submittedName>
        <fullName evidence="2">Uncharacterized protein</fullName>
    </submittedName>
</protein>
<evidence type="ECO:0000313" key="2">
    <source>
        <dbReference type="EMBL" id="QPV64830.1"/>
    </source>
</evidence>
<dbReference type="Proteomes" id="UP000595001">
    <property type="component" value="Chromosome"/>
</dbReference>
<dbReference type="GeneID" id="60588746"/>
<gene>
    <name evidence="2" type="ORF">I7X12_09595</name>
</gene>
<dbReference type="EMBL" id="CP065856">
    <property type="protein sequence ID" value="QPV64830.1"/>
    <property type="molecule type" value="Genomic_DNA"/>
</dbReference>
<sequence length="556" mass="60294">MGPGNQIGFPEMYDPNRFNSPVSNLGVIGDWGIMDEGDVVCGFIRSAIGRSVTGASLDGGWLDIASSVHLIDDTSITLDEPLTAKRLDDEIQWLFSMWAEVVVDVDVEIPDFNLGGGDLFSGEFDISVEVNKSEPKLGIYLFEERTGEQTNVRRPELDAQALYTSPGNHDHGIALYRFDTLKFDELPTLEEIRDPDKTPSIEISSDSLELDYQPPTAGESVVRDSKQSADITLSSATKTTYTDPPSGATFHLDRDLSQTSGDAKVTAKRDVADIIENIDDRADRIISIVVEHVRTYLKEAINHTEERIPGPEILVETPDGKRAGVVPETGELVNEIDGAIINGPASSPTVSVPASEDISVSITAKRFRRHLRDHGVEPPEYVLYDRTVIVDDGSDVVERDGFPFIEGRTTHRAPGVAGTDDEQPAITVAPVEVNPPRINPKSNGKWVTAWIGLPKESSVDDLLLEATTLASVPAVSDEQYGFVKNPETEVRDGKRYVKVKFPRQPLVDELGTGEHAAGLTGQVGNTTFHGSAALEIKGGGGKGKGNGKGNGKRKDM</sequence>
<name>A0A7U3WB35_9EURY</name>
<dbReference type="OrthoDB" id="275398at2157"/>
<dbReference type="KEGG" id="hlt:I7X12_09595"/>
<evidence type="ECO:0000313" key="3">
    <source>
        <dbReference type="Proteomes" id="UP000595001"/>
    </source>
</evidence>
<keyword evidence="3" id="KW-1185">Reference proteome</keyword>
<dbReference type="AlphaFoldDB" id="A0A7U3WB35"/>
<evidence type="ECO:0000256" key="1">
    <source>
        <dbReference type="SAM" id="MobiDB-lite"/>
    </source>
</evidence>
<dbReference type="RefSeq" id="WP_198063590.1">
    <property type="nucleotide sequence ID" value="NZ_CP065856.1"/>
</dbReference>
<reference evidence="2 3" key="1">
    <citation type="submission" date="2020-12" db="EMBL/GenBank/DDBJ databases">
        <title>Halosimplex halophilum sp. nov. and Halosimplex salinum sp. nov., two new members of the genus Halosimplex.</title>
        <authorList>
            <person name="Cui H.L."/>
        </authorList>
    </citation>
    <scope>NUCLEOTIDE SEQUENCE [LARGE SCALE GENOMIC DNA]</scope>
    <source>
        <strain evidence="2 3">YGH94</strain>
    </source>
</reference>
<proteinExistence type="predicted"/>